<keyword evidence="6" id="KW-0343">GTPase activation</keyword>
<dbReference type="InterPro" id="IPR027417">
    <property type="entry name" value="P-loop_NTPase"/>
</dbReference>
<dbReference type="PANTHER" id="PTHR21422:SF9">
    <property type="entry name" value="RAB3 GTPASE-ACTIVATING PROTEIN CATALYTIC SUBUNIT"/>
    <property type="match status" value="1"/>
</dbReference>
<dbReference type="EMBL" id="OU015568">
    <property type="protein sequence ID" value="CAG5077596.1"/>
    <property type="molecule type" value="Genomic_DNA"/>
</dbReference>
<evidence type="ECO:0000256" key="3">
    <source>
        <dbReference type="ARBA" id="ARBA00004496"/>
    </source>
</evidence>
<organism evidence="13 14">
    <name type="scientific">Oikopleura dioica</name>
    <name type="common">Tunicate</name>
    <dbReference type="NCBI Taxonomy" id="34765"/>
    <lineage>
        <taxon>Eukaryota</taxon>
        <taxon>Metazoa</taxon>
        <taxon>Chordata</taxon>
        <taxon>Tunicata</taxon>
        <taxon>Appendicularia</taxon>
        <taxon>Copelata</taxon>
        <taxon>Oikopleuridae</taxon>
        <taxon>Oikopleura</taxon>
    </lineage>
</organism>
<proteinExistence type="inferred from homology"/>
<keyword evidence="9" id="KW-0333">Golgi apparatus</keyword>
<feature type="compositionally biased region" description="Acidic residues" evidence="10">
    <location>
        <begin position="438"/>
        <end position="457"/>
    </location>
</feature>
<name>A0ABN7RII3_OIKDI</name>
<comment type="subcellular location">
    <subcellularLocation>
        <location evidence="3">Cytoplasm</location>
    </subcellularLocation>
    <subcellularLocation>
        <location evidence="2">Endoplasmic reticulum</location>
    </subcellularLocation>
    <subcellularLocation>
        <location evidence="1">Golgi apparatus</location>
        <location evidence="1">cis-Golgi network</location>
    </subcellularLocation>
</comment>
<keyword evidence="8" id="KW-0256">Endoplasmic reticulum</keyword>
<evidence type="ECO:0000313" key="14">
    <source>
        <dbReference type="Proteomes" id="UP001158576"/>
    </source>
</evidence>
<dbReference type="Pfam" id="PF13890">
    <property type="entry name" value="Rab3-GTPase_cat"/>
    <property type="match status" value="1"/>
</dbReference>
<evidence type="ECO:0000256" key="4">
    <source>
        <dbReference type="ARBA" id="ARBA00008856"/>
    </source>
</evidence>
<keyword evidence="14" id="KW-1185">Reference proteome</keyword>
<evidence type="ECO:0000256" key="8">
    <source>
        <dbReference type="ARBA" id="ARBA00022824"/>
    </source>
</evidence>
<evidence type="ECO:0000313" key="13">
    <source>
        <dbReference type="EMBL" id="CAG5077596.1"/>
    </source>
</evidence>
<keyword evidence="7" id="KW-0963">Cytoplasm</keyword>
<sequence length="1006" mass="112811">MAEEDLEDKRQIPVAMEDLGDRCNDFMPRGHPLALWYSFRAFLVLTPSETNLMDQSEISTVSSALNLALFNANCELPFLLEIKNKNRGMFTGAIVGGGCSTEFDVVHFNRRQETDHWEISNLSSLLHVFKSKVRSPIPLPVQLSVRLTYAVQFPFPFSSKAVRIGKYSTLPWGCMISPIEFLQLSCSWPIVSEDLVSDTPEYTDLDPLQAPQWSVRPVYNNNPKTSMATTLGAFLKLWDDAMPIGFYLSQIGYSQGGSTEAENPLDKVSSQPEVVNLNKMTGNITGFIDSNVQHEGRSKRILEEIENIMAVTFSDDLITPSSTGLGSTCPELDQKMKSCPRNSLVQKLTLAIFHALMGEKEVGVRFALLWRKFVELLRSHFESMTLLPCVESKHPQLQFSLLQQKVEMIQYCIKCKLLREGKLFSKTAIEQRRQSLADSEESNEESDDEFFDADDDSKEMIKNEDLPEGREKKTDLKLLKFPDKTLYIPITQQPPPMTEDMLEAQQEALMNEKAENRILMQSTMLSSDMSAFKAANPGAVFEDFVRWHSPTDFSTENGLSARMTLPGNHWVDLWSTTKAEPVSRQKRVFDDTSVANDIFTELESLHVDRICKFLAPNIIHEALVTAVNNVPSDDACLFKMIPISDTVKLCQHDALSIKAVEDVADQLSTVETFQGRLTWLDLNFSESGDAKEIVKDFNKSFLSSPETVIQGAARGPIAKIILEKINDSAPRRVDENSPKAPYSLINLSPSNREYILRAMVNRPVPVSAKLPQRLYASVTPTLLARVQRAIELGNSARIISFVDFQSAWSKAAERCNFSKFTITAANSTLKSNEKNQKSSAGNNSNSNSCKVSFVNGAELCDSEQDLLEAIEKLVSSFAEKDFVVLDGLDIVCSLLPETDDKYLKLRAFIDRLIDSERRLCVSLTPRKSEKEDENFARYWAHNSDQVVILQNLKTGLASDVTGKITVIRPDEESKKEVLYKLGDRGVEIVTAGLISTSGRDDFSNVR</sequence>
<evidence type="ECO:0000256" key="9">
    <source>
        <dbReference type="ARBA" id="ARBA00023034"/>
    </source>
</evidence>
<accession>A0ABN7RII3</accession>
<dbReference type="InterPro" id="IPR045700">
    <property type="entry name" value="Rab3GAP1"/>
</dbReference>
<dbReference type="Pfam" id="PF19533">
    <property type="entry name" value="Rab3-GAP_cat_C"/>
    <property type="match status" value="1"/>
</dbReference>
<dbReference type="PANTHER" id="PTHR21422">
    <property type="entry name" value="RAB3 GTPASE-ACTIVATING PROTEIN CATALYTIC SUBUNIT"/>
    <property type="match status" value="1"/>
</dbReference>
<evidence type="ECO:0000256" key="1">
    <source>
        <dbReference type="ARBA" id="ARBA00004222"/>
    </source>
</evidence>
<feature type="domain" description="Rab3GAP catalytic subunit conserved" evidence="11">
    <location>
        <begin position="466"/>
        <end position="603"/>
    </location>
</feature>
<evidence type="ECO:0000256" key="5">
    <source>
        <dbReference type="ARBA" id="ARBA00015817"/>
    </source>
</evidence>
<reference evidence="13 14" key="1">
    <citation type="submission" date="2021-04" db="EMBL/GenBank/DDBJ databases">
        <authorList>
            <person name="Bliznina A."/>
        </authorList>
    </citation>
    <scope>NUCLEOTIDE SEQUENCE [LARGE SCALE GENOMIC DNA]</scope>
</reference>
<gene>
    <name evidence="13" type="ORF">OKIOD_LOCUS323</name>
</gene>
<evidence type="ECO:0000259" key="12">
    <source>
        <dbReference type="Pfam" id="PF19533"/>
    </source>
</evidence>
<evidence type="ECO:0000256" key="10">
    <source>
        <dbReference type="SAM" id="MobiDB-lite"/>
    </source>
</evidence>
<feature type="region of interest" description="Disordered" evidence="10">
    <location>
        <begin position="434"/>
        <end position="464"/>
    </location>
</feature>
<protein>
    <recommendedName>
        <fullName evidence="5">Rab3 GTPase-activating protein catalytic subunit</fullName>
    </recommendedName>
</protein>
<evidence type="ECO:0000256" key="7">
    <source>
        <dbReference type="ARBA" id="ARBA00022490"/>
    </source>
</evidence>
<dbReference type="Gene3D" id="3.40.50.300">
    <property type="entry name" value="P-loop containing nucleotide triphosphate hydrolases"/>
    <property type="match status" value="1"/>
</dbReference>
<feature type="domain" description="Rab3GAP catalytic subunit C-terminal" evidence="12">
    <location>
        <begin position="615"/>
        <end position="779"/>
    </location>
</feature>
<evidence type="ECO:0000256" key="6">
    <source>
        <dbReference type="ARBA" id="ARBA00022468"/>
    </source>
</evidence>
<evidence type="ECO:0000259" key="11">
    <source>
        <dbReference type="Pfam" id="PF13890"/>
    </source>
</evidence>
<dbReference type="InterPro" id="IPR026147">
    <property type="entry name" value="Rab3GAP1_conserved"/>
</dbReference>
<evidence type="ECO:0000256" key="2">
    <source>
        <dbReference type="ARBA" id="ARBA00004240"/>
    </source>
</evidence>
<comment type="similarity">
    <text evidence="4">Belongs to the Rab3-GAP catalytic subunit family.</text>
</comment>
<dbReference type="InterPro" id="IPR045698">
    <property type="entry name" value="Rab3GAP1_C"/>
</dbReference>
<dbReference type="Proteomes" id="UP001158576">
    <property type="component" value="Chromosome PAR"/>
</dbReference>